<keyword evidence="3" id="KW-1185">Reference proteome</keyword>
<organism evidence="2 3">
    <name type="scientific">Oryza sativa subsp. japonica</name>
    <name type="common">Rice</name>
    <dbReference type="NCBI Taxonomy" id="39947"/>
    <lineage>
        <taxon>Eukaryota</taxon>
        <taxon>Viridiplantae</taxon>
        <taxon>Streptophyta</taxon>
        <taxon>Embryophyta</taxon>
        <taxon>Tracheophyta</taxon>
        <taxon>Spermatophyta</taxon>
        <taxon>Magnoliopsida</taxon>
        <taxon>Liliopsida</taxon>
        <taxon>Poales</taxon>
        <taxon>Poaceae</taxon>
        <taxon>BOP clade</taxon>
        <taxon>Oryzoideae</taxon>
        <taxon>Oryzeae</taxon>
        <taxon>Oryzinae</taxon>
        <taxon>Oryza</taxon>
        <taxon>Oryza sativa</taxon>
    </lineage>
</organism>
<reference evidence="2 3" key="2">
    <citation type="journal article" date="2013" name="Plant Cell Physiol.">
        <title>Rice Annotation Project Database (RAP-DB): an integrative and interactive database for rice genomics.</title>
        <authorList>
            <person name="Sakai H."/>
            <person name="Lee S.S."/>
            <person name="Tanaka T."/>
            <person name="Numa H."/>
            <person name="Kim J."/>
            <person name="Kawahara Y."/>
            <person name="Wakimoto H."/>
            <person name="Yang C.C."/>
            <person name="Iwamoto M."/>
            <person name="Abe T."/>
            <person name="Yamada Y."/>
            <person name="Muto A."/>
            <person name="Inokuchi H."/>
            <person name="Ikemura T."/>
            <person name="Matsumoto T."/>
            <person name="Sasaki T."/>
            <person name="Itoh T."/>
        </authorList>
    </citation>
    <scope>NUCLEOTIDE SEQUENCE [LARGE SCALE GENOMIC DNA]</scope>
    <source>
        <strain evidence="3">cv. Nipponbare</strain>
    </source>
</reference>
<dbReference type="Gramene" id="Os03t0814550-00">
    <property type="protein sequence ID" value="Os03t0814550-00"/>
    <property type="gene ID" value="Os03g0814550"/>
</dbReference>
<dbReference type="InParanoid" id="A0A0N7KI99"/>
<sequence length="155" mass="16353">AATSSKRASTASGSERRNSRSTGLAQARSVSRARLAGCAPASGLGGAGRRRNVMDGLAAARRAVASAEVASLSGGSITATTTTARPRRRRCLAISTMGLRWPTPQRREQHKRLCPHGYRLPGPAAPIDQKGCEKPKQMLINIVRAWLNGTPSVPT</sequence>
<dbReference type="AlphaFoldDB" id="A0A0N7KI99"/>
<reference evidence="3" key="1">
    <citation type="journal article" date="2005" name="Nature">
        <title>The map-based sequence of the rice genome.</title>
        <authorList>
            <consortium name="International rice genome sequencing project (IRGSP)"/>
            <person name="Matsumoto T."/>
            <person name="Wu J."/>
            <person name="Kanamori H."/>
            <person name="Katayose Y."/>
            <person name="Fujisawa M."/>
            <person name="Namiki N."/>
            <person name="Mizuno H."/>
            <person name="Yamamoto K."/>
            <person name="Antonio B.A."/>
            <person name="Baba T."/>
            <person name="Sakata K."/>
            <person name="Nagamura Y."/>
            <person name="Aoki H."/>
            <person name="Arikawa K."/>
            <person name="Arita K."/>
            <person name="Bito T."/>
            <person name="Chiden Y."/>
            <person name="Fujitsuka N."/>
            <person name="Fukunaka R."/>
            <person name="Hamada M."/>
            <person name="Harada C."/>
            <person name="Hayashi A."/>
            <person name="Hijishita S."/>
            <person name="Honda M."/>
            <person name="Hosokawa S."/>
            <person name="Ichikawa Y."/>
            <person name="Idonuma A."/>
            <person name="Iijima M."/>
            <person name="Ikeda M."/>
            <person name="Ikeno M."/>
            <person name="Ito K."/>
            <person name="Ito S."/>
            <person name="Ito T."/>
            <person name="Ito Y."/>
            <person name="Ito Y."/>
            <person name="Iwabuchi A."/>
            <person name="Kamiya K."/>
            <person name="Karasawa W."/>
            <person name="Kurita K."/>
            <person name="Katagiri S."/>
            <person name="Kikuta A."/>
            <person name="Kobayashi H."/>
            <person name="Kobayashi N."/>
            <person name="Machita K."/>
            <person name="Maehara T."/>
            <person name="Masukawa M."/>
            <person name="Mizubayashi T."/>
            <person name="Mukai Y."/>
            <person name="Nagasaki H."/>
            <person name="Nagata Y."/>
            <person name="Naito S."/>
            <person name="Nakashima M."/>
            <person name="Nakama Y."/>
            <person name="Nakamichi Y."/>
            <person name="Nakamura M."/>
            <person name="Meguro A."/>
            <person name="Negishi M."/>
            <person name="Ohta I."/>
            <person name="Ohta T."/>
            <person name="Okamoto M."/>
            <person name="Ono N."/>
            <person name="Saji S."/>
            <person name="Sakaguchi M."/>
            <person name="Sakai K."/>
            <person name="Shibata M."/>
            <person name="Shimokawa T."/>
            <person name="Song J."/>
            <person name="Takazaki Y."/>
            <person name="Terasawa K."/>
            <person name="Tsugane M."/>
            <person name="Tsuji K."/>
            <person name="Ueda S."/>
            <person name="Waki K."/>
            <person name="Yamagata H."/>
            <person name="Yamamoto M."/>
            <person name="Yamamoto S."/>
            <person name="Yamane H."/>
            <person name="Yoshiki S."/>
            <person name="Yoshihara R."/>
            <person name="Yukawa K."/>
            <person name="Zhong H."/>
            <person name="Yano M."/>
            <person name="Yuan Q."/>
            <person name="Ouyang S."/>
            <person name="Liu J."/>
            <person name="Jones K.M."/>
            <person name="Gansberger K."/>
            <person name="Moffat K."/>
            <person name="Hill J."/>
            <person name="Bera J."/>
            <person name="Fadrosh D."/>
            <person name="Jin S."/>
            <person name="Johri S."/>
            <person name="Kim M."/>
            <person name="Overton L."/>
            <person name="Reardon M."/>
            <person name="Tsitrin T."/>
            <person name="Vuong H."/>
            <person name="Weaver B."/>
            <person name="Ciecko A."/>
            <person name="Tallon L."/>
            <person name="Jackson J."/>
            <person name="Pai G."/>
            <person name="Aken S.V."/>
            <person name="Utterback T."/>
            <person name="Reidmuller S."/>
            <person name="Feldblyum T."/>
            <person name="Hsiao J."/>
            <person name="Zismann V."/>
            <person name="Iobst S."/>
            <person name="de Vazeille A.R."/>
            <person name="Buell C.R."/>
            <person name="Ying K."/>
            <person name="Li Y."/>
            <person name="Lu T."/>
            <person name="Huang Y."/>
            <person name="Zhao Q."/>
            <person name="Feng Q."/>
            <person name="Zhang L."/>
            <person name="Zhu J."/>
            <person name="Weng Q."/>
            <person name="Mu J."/>
            <person name="Lu Y."/>
            <person name="Fan D."/>
            <person name="Liu Y."/>
            <person name="Guan J."/>
            <person name="Zhang Y."/>
            <person name="Yu S."/>
            <person name="Liu X."/>
            <person name="Zhang Y."/>
            <person name="Hong G."/>
            <person name="Han B."/>
            <person name="Choisne N."/>
            <person name="Demange N."/>
            <person name="Orjeda G."/>
            <person name="Samain S."/>
            <person name="Cattolico L."/>
            <person name="Pelletier E."/>
            <person name="Couloux A."/>
            <person name="Segurens B."/>
            <person name="Wincker P."/>
            <person name="D'Hont A."/>
            <person name="Scarpelli C."/>
            <person name="Weissenbach J."/>
            <person name="Salanoubat M."/>
            <person name="Quetier F."/>
            <person name="Yu Y."/>
            <person name="Kim H.R."/>
            <person name="Rambo T."/>
            <person name="Currie J."/>
            <person name="Collura K."/>
            <person name="Luo M."/>
            <person name="Yang T."/>
            <person name="Ammiraju J.S.S."/>
            <person name="Engler F."/>
            <person name="Soderlund C."/>
            <person name="Wing R.A."/>
            <person name="Palmer L.E."/>
            <person name="de la Bastide M."/>
            <person name="Spiegel L."/>
            <person name="Nascimento L."/>
            <person name="Zutavern T."/>
            <person name="O'Shaughnessy A."/>
            <person name="Dike S."/>
            <person name="Dedhia N."/>
            <person name="Preston R."/>
            <person name="Balija V."/>
            <person name="McCombie W.R."/>
            <person name="Chow T."/>
            <person name="Chen H."/>
            <person name="Chung M."/>
            <person name="Chen C."/>
            <person name="Shaw J."/>
            <person name="Wu H."/>
            <person name="Hsiao K."/>
            <person name="Chao Y."/>
            <person name="Chu M."/>
            <person name="Cheng C."/>
            <person name="Hour A."/>
            <person name="Lee P."/>
            <person name="Lin S."/>
            <person name="Lin Y."/>
            <person name="Liou J."/>
            <person name="Liu S."/>
            <person name="Hsing Y."/>
            <person name="Raghuvanshi S."/>
            <person name="Mohanty A."/>
            <person name="Bharti A.K."/>
            <person name="Gaur A."/>
            <person name="Gupta V."/>
            <person name="Kumar D."/>
            <person name="Ravi V."/>
            <person name="Vij S."/>
            <person name="Kapur A."/>
            <person name="Khurana P."/>
            <person name="Khurana P."/>
            <person name="Khurana J.P."/>
            <person name="Tyagi A.K."/>
            <person name="Gaikwad K."/>
            <person name="Singh A."/>
            <person name="Dalal V."/>
            <person name="Srivastava S."/>
            <person name="Dixit A."/>
            <person name="Pal A.K."/>
            <person name="Ghazi I.A."/>
            <person name="Yadav M."/>
            <person name="Pandit A."/>
            <person name="Bhargava A."/>
            <person name="Sureshbabu K."/>
            <person name="Batra K."/>
            <person name="Sharma T.R."/>
            <person name="Mohapatra T."/>
            <person name="Singh N.K."/>
            <person name="Messing J."/>
            <person name="Nelson A.B."/>
            <person name="Fuks G."/>
            <person name="Kavchok S."/>
            <person name="Keizer G."/>
            <person name="Linton E."/>
            <person name="Llaca V."/>
            <person name="Song R."/>
            <person name="Tanyolac B."/>
            <person name="Young S."/>
            <person name="Ho-Il K."/>
            <person name="Hahn J.H."/>
            <person name="Sangsakoo G."/>
            <person name="Vanavichit A."/>
            <person name="de Mattos Luiz.A.T."/>
            <person name="Zimmer P.D."/>
            <person name="Malone G."/>
            <person name="Dellagostin O."/>
            <person name="de Oliveira A.C."/>
            <person name="Bevan M."/>
            <person name="Bancroft I."/>
            <person name="Minx P."/>
            <person name="Cordum H."/>
            <person name="Wilson R."/>
            <person name="Cheng Z."/>
            <person name="Jin W."/>
            <person name="Jiang J."/>
            <person name="Leong S.A."/>
            <person name="Iwama H."/>
            <person name="Gojobori T."/>
            <person name="Itoh T."/>
            <person name="Niimura Y."/>
            <person name="Fujii Y."/>
            <person name="Habara T."/>
            <person name="Sakai H."/>
            <person name="Sato Y."/>
            <person name="Wilson G."/>
            <person name="Kumar K."/>
            <person name="McCouch S."/>
            <person name="Juretic N."/>
            <person name="Hoen D."/>
            <person name="Wright S."/>
            <person name="Bruskiewich R."/>
            <person name="Bureau T."/>
            <person name="Miyao A."/>
            <person name="Hirochika H."/>
            <person name="Nishikawa T."/>
            <person name="Kadowaki K."/>
            <person name="Sugiura M."/>
            <person name="Burr B."/>
            <person name="Sasaki T."/>
        </authorList>
    </citation>
    <scope>NUCLEOTIDE SEQUENCE [LARGE SCALE GENOMIC DNA]</scope>
    <source>
        <strain evidence="3">cv. Nipponbare</strain>
    </source>
</reference>
<feature type="compositionally biased region" description="Low complexity" evidence="1">
    <location>
        <begin position="1"/>
        <end position="13"/>
    </location>
</feature>
<reference evidence="2 3" key="3">
    <citation type="journal article" date="2013" name="Rice">
        <title>Improvement of the Oryza sativa Nipponbare reference genome using next generation sequence and optical map data.</title>
        <authorList>
            <person name="Kawahara Y."/>
            <person name="de la Bastide M."/>
            <person name="Hamilton J.P."/>
            <person name="Kanamori H."/>
            <person name="McCombie W.R."/>
            <person name="Ouyang S."/>
            <person name="Schwartz D.C."/>
            <person name="Tanaka T."/>
            <person name="Wu J."/>
            <person name="Zhou S."/>
            <person name="Childs K.L."/>
            <person name="Davidson R.M."/>
            <person name="Lin H."/>
            <person name="Quesada-Ocampo L."/>
            <person name="Vaillancourt B."/>
            <person name="Sakai H."/>
            <person name="Lee S.S."/>
            <person name="Kim J."/>
            <person name="Numa H."/>
            <person name="Itoh T."/>
            <person name="Buell C.R."/>
            <person name="Matsumoto T."/>
        </authorList>
    </citation>
    <scope>NUCLEOTIDE SEQUENCE [LARGE SCALE GENOMIC DNA]</scope>
    <source>
        <strain evidence="3">cv. Nipponbare</strain>
    </source>
</reference>
<evidence type="ECO:0000256" key="1">
    <source>
        <dbReference type="SAM" id="MobiDB-lite"/>
    </source>
</evidence>
<proteinExistence type="predicted"/>
<dbReference type="EMBL" id="AP014959">
    <property type="protein sequence ID" value="BAS87025.1"/>
    <property type="molecule type" value="Genomic_DNA"/>
</dbReference>
<gene>
    <name evidence="2" type="ordered locus">Os03g0814550</name>
    <name evidence="2" type="ORF">OSNPB_030814550</name>
</gene>
<protein>
    <submittedName>
        <fullName evidence="2">Os03g0814550 protein</fullName>
    </submittedName>
</protein>
<evidence type="ECO:0000313" key="2">
    <source>
        <dbReference type="EMBL" id="BAS87025.1"/>
    </source>
</evidence>
<dbReference type="Proteomes" id="UP000059680">
    <property type="component" value="Chromosome 3"/>
</dbReference>
<feature type="non-terminal residue" evidence="2">
    <location>
        <position position="1"/>
    </location>
</feature>
<dbReference type="PaxDb" id="39947-A0A0N7KI99"/>
<accession>A0A0N7KI99</accession>
<feature type="region of interest" description="Disordered" evidence="1">
    <location>
        <begin position="1"/>
        <end position="32"/>
    </location>
</feature>
<evidence type="ECO:0000313" key="3">
    <source>
        <dbReference type="Proteomes" id="UP000059680"/>
    </source>
</evidence>
<name>A0A0N7KI99_ORYSJ</name>